<dbReference type="EMBL" id="CAXLJM020000099">
    <property type="protein sequence ID" value="CAL8133483.1"/>
    <property type="molecule type" value="Genomic_DNA"/>
</dbReference>
<name>A0ABP1RQY2_9HEXA</name>
<sequence>MAGKRIRFFPCAYCSLLLPDKMVKIDFLLKGTVNVPNDLLLMLFLMLASLHRFYRLGSTGYIVTVTGFENSMNMNKAGSVKLIPALFVIGFTMVVSIRGLKKITIAVKMLLTVRVSTRIEPSQEFNRKLNEVCKDASMNVLALLIFTLFLLCVDGMFFLTAFTALCTFTLGYNAINCDGEFDWITLNIGYLQWIEHTMEPFLFDRFISCKLTVIDIFE</sequence>
<feature type="transmembrane region" description="Helical" evidence="1">
    <location>
        <begin position="82"/>
        <end position="100"/>
    </location>
</feature>
<accession>A0ABP1RQY2</accession>
<comment type="caution">
    <text evidence="2">The sequence shown here is derived from an EMBL/GenBank/DDBJ whole genome shotgun (WGS) entry which is preliminary data.</text>
</comment>
<organism evidence="2 3">
    <name type="scientific">Orchesella dallaii</name>
    <dbReference type="NCBI Taxonomy" id="48710"/>
    <lineage>
        <taxon>Eukaryota</taxon>
        <taxon>Metazoa</taxon>
        <taxon>Ecdysozoa</taxon>
        <taxon>Arthropoda</taxon>
        <taxon>Hexapoda</taxon>
        <taxon>Collembola</taxon>
        <taxon>Entomobryomorpha</taxon>
        <taxon>Entomobryoidea</taxon>
        <taxon>Orchesellidae</taxon>
        <taxon>Orchesellinae</taxon>
        <taxon>Orchesella</taxon>
    </lineage>
</organism>
<keyword evidence="1" id="KW-0472">Membrane</keyword>
<gene>
    <name evidence="2" type="ORF">ODALV1_LOCUS25088</name>
</gene>
<dbReference type="Proteomes" id="UP001642540">
    <property type="component" value="Unassembled WGS sequence"/>
</dbReference>
<feature type="transmembrane region" description="Helical" evidence="1">
    <location>
        <begin position="140"/>
        <end position="165"/>
    </location>
</feature>
<feature type="transmembrane region" description="Helical" evidence="1">
    <location>
        <begin position="39"/>
        <end position="62"/>
    </location>
</feature>
<keyword evidence="1" id="KW-0812">Transmembrane</keyword>
<keyword evidence="3" id="KW-1185">Reference proteome</keyword>
<evidence type="ECO:0000256" key="1">
    <source>
        <dbReference type="SAM" id="Phobius"/>
    </source>
</evidence>
<evidence type="ECO:0000313" key="2">
    <source>
        <dbReference type="EMBL" id="CAL8133483.1"/>
    </source>
</evidence>
<keyword evidence="1" id="KW-1133">Transmembrane helix</keyword>
<evidence type="ECO:0000313" key="3">
    <source>
        <dbReference type="Proteomes" id="UP001642540"/>
    </source>
</evidence>
<reference evidence="2 3" key="1">
    <citation type="submission" date="2024-08" db="EMBL/GenBank/DDBJ databases">
        <authorList>
            <person name="Cucini C."/>
            <person name="Frati F."/>
        </authorList>
    </citation>
    <scope>NUCLEOTIDE SEQUENCE [LARGE SCALE GENOMIC DNA]</scope>
</reference>
<protein>
    <submittedName>
        <fullName evidence="2">Uncharacterized protein</fullName>
    </submittedName>
</protein>
<proteinExistence type="predicted"/>